<name>A0A4Y9ZTU2_9AGAM</name>
<sequence>MSDAYEACSQDSLAHQRSKRSSHSGHLVEEVHKTRERAERSADRLERQFDADMRHEQRTLEVKESALQNARDELARMQALLAQRESDLNTLQSALQAQDAESKKLGESHTTAPVHIPARTLRGQLQTAPVARAGPCTPATARTAVDEYTGAGSMDGPARPRICVRVAIRELTASRVQGCILGLNTLSSLPL</sequence>
<feature type="compositionally biased region" description="Basic and acidic residues" evidence="1">
    <location>
        <begin position="26"/>
        <end position="43"/>
    </location>
</feature>
<dbReference type="STRING" id="135208.A0A4Y9ZTU2"/>
<protein>
    <recommendedName>
        <fullName evidence="4">GDP/GTP exchange factor Sec2 N-terminal domain-containing protein</fullName>
    </recommendedName>
</protein>
<dbReference type="Proteomes" id="UP000298061">
    <property type="component" value="Unassembled WGS sequence"/>
</dbReference>
<feature type="region of interest" description="Disordered" evidence="1">
    <location>
        <begin position="1"/>
        <end position="43"/>
    </location>
</feature>
<dbReference type="EMBL" id="SFCI01000907">
    <property type="protein sequence ID" value="TFY77467.1"/>
    <property type="molecule type" value="Genomic_DNA"/>
</dbReference>
<organism evidence="2 3">
    <name type="scientific">Hericium alpestre</name>
    <dbReference type="NCBI Taxonomy" id="135208"/>
    <lineage>
        <taxon>Eukaryota</taxon>
        <taxon>Fungi</taxon>
        <taxon>Dikarya</taxon>
        <taxon>Basidiomycota</taxon>
        <taxon>Agaricomycotina</taxon>
        <taxon>Agaricomycetes</taxon>
        <taxon>Russulales</taxon>
        <taxon>Hericiaceae</taxon>
        <taxon>Hericium</taxon>
    </lineage>
</organism>
<dbReference type="AlphaFoldDB" id="A0A4Y9ZTU2"/>
<reference evidence="2 3" key="1">
    <citation type="submission" date="2019-02" db="EMBL/GenBank/DDBJ databases">
        <title>Genome sequencing of the rare red list fungi Hericium alpestre (H. flagellum).</title>
        <authorList>
            <person name="Buettner E."/>
            <person name="Kellner H."/>
        </authorList>
    </citation>
    <scope>NUCLEOTIDE SEQUENCE [LARGE SCALE GENOMIC DNA]</scope>
    <source>
        <strain evidence="2 3">DSM 108284</strain>
    </source>
</reference>
<evidence type="ECO:0000313" key="3">
    <source>
        <dbReference type="Proteomes" id="UP000298061"/>
    </source>
</evidence>
<evidence type="ECO:0000256" key="1">
    <source>
        <dbReference type="SAM" id="MobiDB-lite"/>
    </source>
</evidence>
<accession>A0A4Y9ZTU2</accession>
<comment type="caution">
    <text evidence="2">The sequence shown here is derived from an EMBL/GenBank/DDBJ whole genome shotgun (WGS) entry which is preliminary data.</text>
</comment>
<keyword evidence="3" id="KW-1185">Reference proteome</keyword>
<gene>
    <name evidence="2" type="ORF">EWM64_g6546</name>
</gene>
<proteinExistence type="predicted"/>
<evidence type="ECO:0000313" key="2">
    <source>
        <dbReference type="EMBL" id="TFY77467.1"/>
    </source>
</evidence>
<evidence type="ECO:0008006" key="4">
    <source>
        <dbReference type="Google" id="ProtNLM"/>
    </source>
</evidence>